<name>A0A419T7M7_9FIRM</name>
<evidence type="ECO:0008006" key="3">
    <source>
        <dbReference type="Google" id="ProtNLM"/>
    </source>
</evidence>
<protein>
    <recommendedName>
        <fullName evidence="3">Flagellar protein</fullName>
    </recommendedName>
</protein>
<organism evidence="1 2">
    <name type="scientific">Thermohalobacter berrensis</name>
    <dbReference type="NCBI Taxonomy" id="99594"/>
    <lineage>
        <taxon>Bacteria</taxon>
        <taxon>Bacillati</taxon>
        <taxon>Bacillota</taxon>
        <taxon>Tissierellia</taxon>
        <taxon>Tissierellales</taxon>
        <taxon>Thermohalobacteraceae</taxon>
        <taxon>Thermohalobacter</taxon>
    </lineage>
</organism>
<sequence>MQRGICQLCENFFIKKFKTQSLCDKCQNEYDIVKKYIFKNRQASIMDIYLETGVPIKSIKHFINEGKIEFMEEKSQ</sequence>
<comment type="caution">
    <text evidence="1">The sequence shown here is derived from an EMBL/GenBank/DDBJ whole genome shotgun (WGS) entry which is preliminary data.</text>
</comment>
<proteinExistence type="predicted"/>
<evidence type="ECO:0000313" key="1">
    <source>
        <dbReference type="EMBL" id="RKD33439.1"/>
    </source>
</evidence>
<gene>
    <name evidence="1" type="ORF">BET03_09305</name>
</gene>
<dbReference type="RefSeq" id="WP_120167793.1">
    <property type="nucleotide sequence ID" value="NZ_MCIB01000006.1"/>
</dbReference>
<dbReference type="AlphaFoldDB" id="A0A419T7M7"/>
<evidence type="ECO:0000313" key="2">
    <source>
        <dbReference type="Proteomes" id="UP000284177"/>
    </source>
</evidence>
<dbReference type="Proteomes" id="UP000284177">
    <property type="component" value="Unassembled WGS sequence"/>
</dbReference>
<dbReference type="OrthoDB" id="1739831at2"/>
<reference evidence="1 2" key="1">
    <citation type="submission" date="2016-08" db="EMBL/GenBank/DDBJ databases">
        <title>Novel Firmicutes and Novel Genomes.</title>
        <authorList>
            <person name="Poppleton D.I."/>
            <person name="Gribaldo S."/>
        </authorList>
    </citation>
    <scope>NUCLEOTIDE SEQUENCE [LARGE SCALE GENOMIC DNA]</scope>
    <source>
        <strain evidence="1 2">CTT3</strain>
    </source>
</reference>
<accession>A0A419T7M7</accession>
<dbReference type="EMBL" id="MCIB01000006">
    <property type="protein sequence ID" value="RKD33439.1"/>
    <property type="molecule type" value="Genomic_DNA"/>
</dbReference>
<keyword evidence="2" id="KW-1185">Reference proteome</keyword>